<dbReference type="Proteomes" id="UP000612362">
    <property type="component" value="Unassembled WGS sequence"/>
</dbReference>
<evidence type="ECO:0000256" key="4">
    <source>
        <dbReference type="ARBA" id="ARBA00022692"/>
    </source>
</evidence>
<feature type="transmembrane region" description="Helical" evidence="7">
    <location>
        <begin position="157"/>
        <end position="178"/>
    </location>
</feature>
<keyword evidence="6 7" id="KW-0472">Membrane</keyword>
<keyword evidence="10" id="KW-1185">Reference proteome</keyword>
<evidence type="ECO:0000256" key="6">
    <source>
        <dbReference type="ARBA" id="ARBA00023136"/>
    </source>
</evidence>
<dbReference type="InterPro" id="IPR000515">
    <property type="entry name" value="MetI-like"/>
</dbReference>
<feature type="transmembrane region" description="Helical" evidence="7">
    <location>
        <begin position="199"/>
        <end position="222"/>
    </location>
</feature>
<dbReference type="RefSeq" id="WP_220199677.1">
    <property type="nucleotide sequence ID" value="NZ_BNJF01000009.1"/>
</dbReference>
<dbReference type="SUPFAM" id="SSF161098">
    <property type="entry name" value="MetI-like"/>
    <property type="match status" value="1"/>
</dbReference>
<evidence type="ECO:0000259" key="8">
    <source>
        <dbReference type="PROSITE" id="PS50928"/>
    </source>
</evidence>
<dbReference type="GO" id="GO:0005886">
    <property type="term" value="C:plasma membrane"/>
    <property type="evidence" value="ECO:0007669"/>
    <property type="project" value="UniProtKB-SubCell"/>
</dbReference>
<evidence type="ECO:0000256" key="3">
    <source>
        <dbReference type="ARBA" id="ARBA00022475"/>
    </source>
</evidence>
<keyword evidence="2 7" id="KW-0813">Transport</keyword>
<keyword evidence="5 7" id="KW-1133">Transmembrane helix</keyword>
<feature type="transmembrane region" description="Helical" evidence="7">
    <location>
        <begin position="126"/>
        <end position="145"/>
    </location>
</feature>
<evidence type="ECO:0000313" key="9">
    <source>
        <dbReference type="EMBL" id="GHO50700.1"/>
    </source>
</evidence>
<dbReference type="InterPro" id="IPR035906">
    <property type="entry name" value="MetI-like_sf"/>
</dbReference>
<dbReference type="CDD" id="cd06261">
    <property type="entry name" value="TM_PBP2"/>
    <property type="match status" value="1"/>
</dbReference>
<sequence length="306" mass="34385">MENTVETKHVLKTSAGKSGKSKISTFDWGITAFLIFVILVTFIPLWYAVVVSVTPLELTKESGYNLFLSPLSWSFAAYTQLMSQNAFLQALFNSVFLTVSGVVVSMLLTTFMAYGLIFKEMPGRNLLLTLALFTFLFNPGLIPTYMVVKNLNLLDNYLAIILPNAVSVYNMLVMKAFFQNIPSSLRESAIVDGANEWQVLWRIILPLSKPILLTIGLFYAVVQWNDFFNPILYLSNNDLMPLPVLLRNILLATNINDYVETNSLFTAPQDALKMAAVILTMLPMLAIYPWIQRHFTKGVLVGSVKE</sequence>
<comment type="subcellular location">
    <subcellularLocation>
        <location evidence="1 7">Cell membrane</location>
        <topology evidence="1 7">Multi-pass membrane protein</topology>
    </subcellularLocation>
</comment>
<dbReference type="GO" id="GO:0055085">
    <property type="term" value="P:transmembrane transport"/>
    <property type="evidence" value="ECO:0007669"/>
    <property type="project" value="InterPro"/>
</dbReference>
<evidence type="ECO:0000256" key="1">
    <source>
        <dbReference type="ARBA" id="ARBA00004651"/>
    </source>
</evidence>
<keyword evidence="4 7" id="KW-0812">Transmembrane</keyword>
<dbReference type="PANTHER" id="PTHR43744:SF9">
    <property type="entry name" value="POLYGALACTURONAN_RHAMNOGALACTURONAN TRANSPORT SYSTEM PERMEASE PROTEIN YTCP"/>
    <property type="match status" value="1"/>
</dbReference>
<evidence type="ECO:0000256" key="7">
    <source>
        <dbReference type="RuleBase" id="RU363032"/>
    </source>
</evidence>
<keyword evidence="3" id="KW-1003">Cell membrane</keyword>
<dbReference type="EMBL" id="BNJF01000009">
    <property type="protein sequence ID" value="GHO50700.1"/>
    <property type="molecule type" value="Genomic_DNA"/>
</dbReference>
<feature type="transmembrane region" description="Helical" evidence="7">
    <location>
        <begin position="63"/>
        <end position="81"/>
    </location>
</feature>
<reference evidence="9" key="1">
    <citation type="submission" date="2020-10" db="EMBL/GenBank/DDBJ databases">
        <title>Taxonomic study of unclassified bacteria belonging to the class Ktedonobacteria.</title>
        <authorList>
            <person name="Yabe S."/>
            <person name="Wang C.M."/>
            <person name="Zheng Y."/>
            <person name="Sakai Y."/>
            <person name="Cavaletti L."/>
            <person name="Monciardini P."/>
            <person name="Donadio S."/>
        </authorList>
    </citation>
    <scope>NUCLEOTIDE SEQUENCE</scope>
    <source>
        <strain evidence="9">SOSP1-1</strain>
    </source>
</reference>
<gene>
    <name evidence="9" type="primary">ytcP</name>
    <name evidence="9" type="ORF">KSX_88630</name>
</gene>
<dbReference type="PROSITE" id="PS50928">
    <property type="entry name" value="ABC_TM1"/>
    <property type="match status" value="1"/>
</dbReference>
<evidence type="ECO:0000256" key="5">
    <source>
        <dbReference type="ARBA" id="ARBA00022989"/>
    </source>
</evidence>
<organism evidence="9 10">
    <name type="scientific">Ktedonospora formicarum</name>
    <dbReference type="NCBI Taxonomy" id="2778364"/>
    <lineage>
        <taxon>Bacteria</taxon>
        <taxon>Bacillati</taxon>
        <taxon>Chloroflexota</taxon>
        <taxon>Ktedonobacteria</taxon>
        <taxon>Ktedonobacterales</taxon>
        <taxon>Ktedonobacteraceae</taxon>
        <taxon>Ktedonospora</taxon>
    </lineage>
</organism>
<name>A0A8J3ICG6_9CHLR</name>
<evidence type="ECO:0000256" key="2">
    <source>
        <dbReference type="ARBA" id="ARBA00022448"/>
    </source>
</evidence>
<accession>A0A8J3ICG6</accession>
<proteinExistence type="inferred from homology"/>
<evidence type="ECO:0000313" key="10">
    <source>
        <dbReference type="Proteomes" id="UP000612362"/>
    </source>
</evidence>
<feature type="transmembrane region" description="Helical" evidence="7">
    <location>
        <begin position="271"/>
        <end position="291"/>
    </location>
</feature>
<protein>
    <submittedName>
        <fullName evidence="9">Putative ABC transporter permease protein YtcP</fullName>
    </submittedName>
</protein>
<feature type="domain" description="ABC transmembrane type-1" evidence="8">
    <location>
        <begin position="91"/>
        <end position="283"/>
    </location>
</feature>
<feature type="transmembrane region" description="Helical" evidence="7">
    <location>
        <begin position="87"/>
        <end position="114"/>
    </location>
</feature>
<feature type="transmembrane region" description="Helical" evidence="7">
    <location>
        <begin position="28"/>
        <end position="51"/>
    </location>
</feature>
<dbReference type="Pfam" id="PF00528">
    <property type="entry name" value="BPD_transp_1"/>
    <property type="match status" value="1"/>
</dbReference>
<comment type="similarity">
    <text evidence="7">Belongs to the binding-protein-dependent transport system permease family.</text>
</comment>
<dbReference type="PANTHER" id="PTHR43744">
    <property type="entry name" value="ABC TRANSPORTER PERMEASE PROTEIN MG189-RELATED-RELATED"/>
    <property type="match status" value="1"/>
</dbReference>
<dbReference type="AlphaFoldDB" id="A0A8J3ICG6"/>
<dbReference type="Gene3D" id="1.10.3720.10">
    <property type="entry name" value="MetI-like"/>
    <property type="match status" value="1"/>
</dbReference>
<comment type="caution">
    <text evidence="9">The sequence shown here is derived from an EMBL/GenBank/DDBJ whole genome shotgun (WGS) entry which is preliminary data.</text>
</comment>